<evidence type="ECO:0000256" key="2">
    <source>
        <dbReference type="ARBA" id="ARBA00022898"/>
    </source>
</evidence>
<dbReference type="CDD" id="cd00614">
    <property type="entry name" value="CGS_like"/>
    <property type="match status" value="1"/>
</dbReference>
<comment type="cofactor">
    <cofactor evidence="1 3 4">
        <name>pyridoxal 5'-phosphate</name>
        <dbReference type="ChEBI" id="CHEBI:597326"/>
    </cofactor>
</comment>
<dbReference type="RefSeq" id="WP_217333330.1">
    <property type="nucleotide sequence ID" value="NZ_JAHQZT010000001.1"/>
</dbReference>
<dbReference type="PANTHER" id="PTHR11808">
    <property type="entry name" value="TRANS-SULFURATION ENZYME FAMILY MEMBER"/>
    <property type="match status" value="1"/>
</dbReference>
<comment type="subunit">
    <text evidence="3">Homotetramer.</text>
</comment>
<keyword evidence="3" id="KW-0486">Methionine biosynthesis</keyword>
<dbReference type="PROSITE" id="PS00868">
    <property type="entry name" value="CYS_MET_METAB_PP"/>
    <property type="match status" value="1"/>
</dbReference>
<evidence type="ECO:0000256" key="4">
    <source>
        <dbReference type="RuleBase" id="RU362118"/>
    </source>
</evidence>
<evidence type="ECO:0000256" key="1">
    <source>
        <dbReference type="ARBA" id="ARBA00001933"/>
    </source>
</evidence>
<dbReference type="GO" id="GO:0016829">
    <property type="term" value="F:lyase activity"/>
    <property type="evidence" value="ECO:0007669"/>
    <property type="project" value="UniProtKB-KW"/>
</dbReference>
<evidence type="ECO:0000313" key="5">
    <source>
        <dbReference type="EMBL" id="MBV0931911.1"/>
    </source>
</evidence>
<dbReference type="InterPro" id="IPR000277">
    <property type="entry name" value="Cys/Met-Metab_PyrdxlP-dep_enz"/>
</dbReference>
<comment type="function">
    <text evidence="3">Catalyzes the formation of L-homocysteine from O-succinyl-L-homoserine (OSHS) and hydrogen sulfide.</text>
</comment>
<comment type="caution">
    <text evidence="5">The sequence shown here is derived from an EMBL/GenBank/DDBJ whole genome shotgun (WGS) entry which is preliminary data.</text>
</comment>
<keyword evidence="6" id="KW-1185">Reference proteome</keyword>
<dbReference type="EMBL" id="JAHQZT010000001">
    <property type="protein sequence ID" value="MBV0931911.1"/>
    <property type="molecule type" value="Genomic_DNA"/>
</dbReference>
<keyword evidence="2 3" id="KW-0663">Pyridoxal phosphate</keyword>
<dbReference type="InterPro" id="IPR006234">
    <property type="entry name" value="O-succ-hSer_sulfhydrylase"/>
</dbReference>
<dbReference type="PIRSF" id="PIRSF001434">
    <property type="entry name" value="CGS"/>
    <property type="match status" value="1"/>
</dbReference>
<protein>
    <recommendedName>
        <fullName evidence="3">O-succinylhomoserine sulfhydrylase</fullName>
        <shortName evidence="3">OSH sulfhydrylase</shortName>
        <shortName evidence="3">OSHS sulfhydrylase</shortName>
        <ecNumber evidence="3">2.5.1.-</ecNumber>
    </recommendedName>
</protein>
<organism evidence="5 6">
    <name type="scientific">Marinobacterium weihaiense</name>
    <dbReference type="NCBI Taxonomy" id="2851016"/>
    <lineage>
        <taxon>Bacteria</taxon>
        <taxon>Pseudomonadati</taxon>
        <taxon>Pseudomonadota</taxon>
        <taxon>Gammaproteobacteria</taxon>
        <taxon>Oceanospirillales</taxon>
        <taxon>Oceanospirillaceae</taxon>
        <taxon>Marinobacterium</taxon>
    </lineage>
</organism>
<keyword evidence="5" id="KW-0456">Lyase</keyword>
<reference evidence="5 6" key="1">
    <citation type="submission" date="2021-06" db="EMBL/GenBank/DDBJ databases">
        <title>Bacterium isolated from marine sediment.</title>
        <authorList>
            <person name="Zhu K.-L."/>
            <person name="Du Z.-J."/>
            <person name="Liang Q.-Y."/>
        </authorList>
    </citation>
    <scope>NUCLEOTIDE SEQUENCE [LARGE SCALE GENOMIC DNA]</scope>
    <source>
        <strain evidence="5 6">A346</strain>
    </source>
</reference>
<evidence type="ECO:0000256" key="3">
    <source>
        <dbReference type="HAMAP-Rule" id="MF_02056"/>
    </source>
</evidence>
<comment type="catalytic activity">
    <reaction evidence="3">
        <text>O-succinyl-L-homoserine + hydrogen sulfide = L-homocysteine + succinate</text>
        <dbReference type="Rhea" id="RHEA:27826"/>
        <dbReference type="ChEBI" id="CHEBI:29919"/>
        <dbReference type="ChEBI" id="CHEBI:30031"/>
        <dbReference type="ChEBI" id="CHEBI:57661"/>
        <dbReference type="ChEBI" id="CHEBI:58199"/>
    </reaction>
</comment>
<keyword evidence="3" id="KW-0028">Amino-acid biosynthesis</keyword>
<feature type="modified residue" description="N6-(pyridoxal phosphate)lysine" evidence="3">
    <location>
        <position position="222"/>
    </location>
</feature>
<sequence>MSQSTYERAQRIQFEADANYDIDTLSVRAGQSRTAEGEHSDAIFATSSFVFSSAREAAARFGGDEAGNIYSRFTNPTVEAFEQRIAALEGGERAVATSSGMAAILNLGLALLTHGDHVVCSRSVFGSTVSLFTKYLSRAGISTTFVDPTDLEAWEAAVTPSTRLFFMETPSNPLAELTDIEAVAAIAHRHDALLTVDNCFLTPALQRPLSLGADIVMHSATKYLDGQGRCVGGVLVGRSAEMEEVFGLIRTGGACMSPFNAWVFLKGLETLPLRMRAQSESALAIATWLQQQPGIRKVYYSGLPDHPQYALACKQQSAFGGVLSFEVEGERDEAWRFIDATRMVSITGNLGDVKTTITHPATTTHGRMSAEEREAAGIREGLIRFSVGLESIDDLKADLQRGLDALRA</sequence>
<name>A0ABS6M6K7_9GAMM</name>
<dbReference type="Proteomes" id="UP000755551">
    <property type="component" value="Unassembled WGS sequence"/>
</dbReference>
<evidence type="ECO:0000313" key="6">
    <source>
        <dbReference type="Proteomes" id="UP000755551"/>
    </source>
</evidence>
<dbReference type="NCBIfam" id="TIGR01325">
    <property type="entry name" value="O_suc_HS_sulf"/>
    <property type="match status" value="1"/>
</dbReference>
<proteinExistence type="inferred from homology"/>
<dbReference type="EC" id="2.5.1.-" evidence="3"/>
<dbReference type="PANTHER" id="PTHR11808:SF80">
    <property type="entry name" value="CYSTATHIONINE GAMMA-LYASE"/>
    <property type="match status" value="1"/>
</dbReference>
<accession>A0ABS6M6K7</accession>
<dbReference type="HAMAP" id="MF_02056">
    <property type="entry name" value="MetZ"/>
    <property type="match status" value="1"/>
</dbReference>
<comment type="pathway">
    <text evidence="3">Amino-acid biosynthesis; L-methionine biosynthesis via de novo pathway; L-homocysteine from O-succinyl-L-homoserine: step 1/1.</text>
</comment>
<keyword evidence="3" id="KW-0808">Transferase</keyword>
<dbReference type="NCBIfam" id="NF006003">
    <property type="entry name" value="PRK08133.1"/>
    <property type="match status" value="1"/>
</dbReference>
<gene>
    <name evidence="3" type="primary">metZ</name>
    <name evidence="5" type="ORF">KTN04_00965</name>
</gene>
<comment type="similarity">
    <text evidence="3">Belongs to the trans-sulfuration enzymes family. MetZ subfamily.</text>
</comment>
<dbReference type="Pfam" id="PF01053">
    <property type="entry name" value="Cys_Met_Meta_PP"/>
    <property type="match status" value="1"/>
</dbReference>
<dbReference type="InterPro" id="IPR054542">
    <property type="entry name" value="Cys_met_metab_PP"/>
</dbReference>